<dbReference type="AlphaFoldDB" id="A0A9P8LCY8"/>
<accession>A0A9P8LCY8</accession>
<proteinExistence type="predicted"/>
<comment type="caution">
    <text evidence="2">The sequence shown here is derived from an EMBL/GenBank/DDBJ whole genome shotgun (WGS) entry which is preliminary data.</text>
</comment>
<reference evidence="2" key="1">
    <citation type="submission" date="2021-03" db="EMBL/GenBank/DDBJ databases">
        <title>Comparative genomics and phylogenomic investigation of the class Geoglossomycetes provide insights into ecological specialization and systematics.</title>
        <authorList>
            <person name="Melie T."/>
            <person name="Pirro S."/>
            <person name="Miller A.N."/>
            <person name="Quandt A."/>
        </authorList>
    </citation>
    <scope>NUCLEOTIDE SEQUENCE</scope>
    <source>
        <strain evidence="2">CAQ_001_2017</strain>
    </source>
</reference>
<evidence type="ECO:0000313" key="2">
    <source>
        <dbReference type="EMBL" id="KAH0559960.1"/>
    </source>
</evidence>
<feature type="region of interest" description="Disordered" evidence="1">
    <location>
        <begin position="111"/>
        <end position="134"/>
    </location>
</feature>
<gene>
    <name evidence="2" type="ORF">GP486_003519</name>
</gene>
<dbReference type="Proteomes" id="UP000750711">
    <property type="component" value="Unassembled WGS sequence"/>
</dbReference>
<evidence type="ECO:0000256" key="1">
    <source>
        <dbReference type="SAM" id="MobiDB-lite"/>
    </source>
</evidence>
<evidence type="ECO:0000313" key="3">
    <source>
        <dbReference type="Proteomes" id="UP000750711"/>
    </source>
</evidence>
<protein>
    <submittedName>
        <fullName evidence="2">Uncharacterized protein</fullName>
    </submittedName>
</protein>
<name>A0A9P8LCY8_9PEZI</name>
<keyword evidence="3" id="KW-1185">Reference proteome</keyword>
<dbReference type="EMBL" id="JAGHQM010000479">
    <property type="protein sequence ID" value="KAH0559960.1"/>
    <property type="molecule type" value="Genomic_DNA"/>
</dbReference>
<organism evidence="2 3">
    <name type="scientific">Trichoglossum hirsutum</name>
    <dbReference type="NCBI Taxonomy" id="265104"/>
    <lineage>
        <taxon>Eukaryota</taxon>
        <taxon>Fungi</taxon>
        <taxon>Dikarya</taxon>
        <taxon>Ascomycota</taxon>
        <taxon>Pezizomycotina</taxon>
        <taxon>Geoglossomycetes</taxon>
        <taxon>Geoglossales</taxon>
        <taxon>Geoglossaceae</taxon>
        <taxon>Trichoglossum</taxon>
    </lineage>
</organism>
<sequence>MAAVGRSEVLRELARPPPHPPYRMNTDAYKRVTSVNREYWWYHKIQSPPCRLLGGSRTTVFIRRLINTLDLLGYRWTLTSNLNVVVRKFAALGGIHTAELGFEIAADVKTGDEVDEKENDACSDERRLGRRTRA</sequence>